<dbReference type="AlphaFoldDB" id="A0A5S9PAI4"/>
<reference evidence="1 2" key="1">
    <citation type="submission" date="2019-11" db="EMBL/GenBank/DDBJ databases">
        <authorList>
            <person name="Holert J."/>
        </authorList>
    </citation>
    <scope>NUCLEOTIDE SEQUENCE [LARGE SCALE GENOMIC DNA]</scope>
    <source>
        <strain evidence="1">BC5_2</strain>
    </source>
</reference>
<gene>
    <name evidence="1" type="ORF">DPBNPPHM_03924</name>
</gene>
<sequence>MCDFLARKILWRSDMKYALSEFDIKDHEHAARILKKSSRRGEIGSEDCSYITSSLISTTMRNHQLSSEQRSSLDDAIGVLLELSGEAQI</sequence>
<evidence type="ECO:0000313" key="2">
    <source>
        <dbReference type="Proteomes" id="UP000434580"/>
    </source>
</evidence>
<dbReference type="EMBL" id="CACSII010000009">
    <property type="protein sequence ID" value="CAA0101599.1"/>
    <property type="molecule type" value="Genomic_DNA"/>
</dbReference>
<name>A0A5S9PAI4_9GAMM</name>
<protein>
    <submittedName>
        <fullName evidence="1">Uncharacterized protein</fullName>
    </submittedName>
</protein>
<accession>A0A5S9PAI4</accession>
<dbReference type="Proteomes" id="UP000434580">
    <property type="component" value="Unassembled WGS sequence"/>
</dbReference>
<organism evidence="1 2">
    <name type="scientific">BD1-7 clade bacterium</name>
    <dbReference type="NCBI Taxonomy" id="2029982"/>
    <lineage>
        <taxon>Bacteria</taxon>
        <taxon>Pseudomonadati</taxon>
        <taxon>Pseudomonadota</taxon>
        <taxon>Gammaproteobacteria</taxon>
        <taxon>Cellvibrionales</taxon>
        <taxon>Spongiibacteraceae</taxon>
        <taxon>BD1-7 clade</taxon>
    </lineage>
</organism>
<proteinExistence type="predicted"/>
<evidence type="ECO:0000313" key="1">
    <source>
        <dbReference type="EMBL" id="CAA0101599.1"/>
    </source>
</evidence>